<name>A0ABP6XWJ8_9ACTN</name>
<evidence type="ECO:0000313" key="4">
    <source>
        <dbReference type="Proteomes" id="UP001500630"/>
    </source>
</evidence>
<dbReference type="InterPro" id="IPR036388">
    <property type="entry name" value="WH-like_DNA-bd_sf"/>
</dbReference>
<protein>
    <submittedName>
        <fullName evidence="3">Helix-turn-helix domain-containing protein</fullName>
    </submittedName>
</protein>
<dbReference type="InterPro" id="IPR000835">
    <property type="entry name" value="HTH_MarR-typ"/>
</dbReference>
<reference evidence="4" key="1">
    <citation type="journal article" date="2019" name="Int. J. Syst. Evol. Microbiol.">
        <title>The Global Catalogue of Microorganisms (GCM) 10K type strain sequencing project: providing services to taxonomists for standard genome sequencing and annotation.</title>
        <authorList>
            <consortium name="The Broad Institute Genomics Platform"/>
            <consortium name="The Broad Institute Genome Sequencing Center for Infectious Disease"/>
            <person name="Wu L."/>
            <person name="Ma J."/>
        </authorList>
    </citation>
    <scope>NUCLEOTIDE SEQUENCE [LARGE SCALE GENOMIC DNA]</scope>
    <source>
        <strain evidence="4">JCM 17326</strain>
    </source>
</reference>
<feature type="domain" description="HTH arsR-type" evidence="2">
    <location>
        <begin position="143"/>
        <end position="220"/>
    </location>
</feature>
<dbReference type="InterPro" id="IPR009057">
    <property type="entry name" value="Homeodomain-like_sf"/>
</dbReference>
<dbReference type="PANTHER" id="PTHR10948:SF23">
    <property type="entry name" value="TRANSPOSASE INSI FOR INSERTION SEQUENCE ELEMENT IS30A-RELATED"/>
    <property type="match status" value="1"/>
</dbReference>
<dbReference type="SUPFAM" id="SSF46785">
    <property type="entry name" value="Winged helix' DNA-binding domain"/>
    <property type="match status" value="1"/>
</dbReference>
<dbReference type="CDD" id="cd00090">
    <property type="entry name" value="HTH_ARSR"/>
    <property type="match status" value="1"/>
</dbReference>
<evidence type="ECO:0000259" key="2">
    <source>
        <dbReference type="SMART" id="SM00418"/>
    </source>
</evidence>
<dbReference type="InterPro" id="IPR025246">
    <property type="entry name" value="IS30-like_HTH"/>
</dbReference>
<accession>A0ABP6XWJ8</accession>
<feature type="region of interest" description="Disordered" evidence="1">
    <location>
        <begin position="94"/>
        <end position="115"/>
    </location>
</feature>
<dbReference type="SMART" id="SM00418">
    <property type="entry name" value="HTH_ARSR"/>
    <property type="match status" value="1"/>
</dbReference>
<dbReference type="Proteomes" id="UP001500630">
    <property type="component" value="Unassembled WGS sequence"/>
</dbReference>
<evidence type="ECO:0000313" key="3">
    <source>
        <dbReference type="EMBL" id="GAA3573005.1"/>
    </source>
</evidence>
<organism evidence="3 4">
    <name type="scientific">Nonomuraea rosea</name>
    <dbReference type="NCBI Taxonomy" id="638574"/>
    <lineage>
        <taxon>Bacteria</taxon>
        <taxon>Bacillati</taxon>
        <taxon>Actinomycetota</taxon>
        <taxon>Actinomycetes</taxon>
        <taxon>Streptosporangiales</taxon>
        <taxon>Streptosporangiaceae</taxon>
        <taxon>Nonomuraea</taxon>
    </lineage>
</organism>
<dbReference type="InterPro" id="IPR011991">
    <property type="entry name" value="ArsR-like_HTH"/>
</dbReference>
<dbReference type="InterPro" id="IPR051917">
    <property type="entry name" value="Transposase-Integrase"/>
</dbReference>
<keyword evidence="4" id="KW-1185">Reference proteome</keyword>
<comment type="caution">
    <text evidence="3">The sequence shown here is derived from an EMBL/GenBank/DDBJ whole genome shotgun (WGS) entry which is preliminary data.</text>
</comment>
<dbReference type="Gene3D" id="1.10.10.10">
    <property type="entry name" value="Winged helix-like DNA-binding domain superfamily/Winged helix DNA-binding domain"/>
    <property type="match status" value="2"/>
</dbReference>
<dbReference type="InterPro" id="IPR001845">
    <property type="entry name" value="HTH_ArsR_DNA-bd_dom"/>
</dbReference>
<dbReference type="SUPFAM" id="SSF46689">
    <property type="entry name" value="Homeodomain-like"/>
    <property type="match status" value="1"/>
</dbReference>
<dbReference type="Pfam" id="PF12802">
    <property type="entry name" value="MarR_2"/>
    <property type="match status" value="1"/>
</dbReference>
<dbReference type="EMBL" id="BAABDQ010000015">
    <property type="protein sequence ID" value="GAA3573005.1"/>
    <property type="molecule type" value="Genomic_DNA"/>
</dbReference>
<dbReference type="InterPro" id="IPR036390">
    <property type="entry name" value="WH_DNA-bd_sf"/>
</dbReference>
<evidence type="ECO:0000256" key="1">
    <source>
        <dbReference type="SAM" id="MobiDB-lite"/>
    </source>
</evidence>
<gene>
    <name evidence="3" type="ORF">GCM10022419_062400</name>
</gene>
<proteinExistence type="predicted"/>
<sequence length="269" mass="30235">MAMNWCNGLVAECNSAVSNAFATGWRALNRREEAMPGDRLTAEDRRRIAECLAAGLTYAEIARRLGRSRSTVTREIARNGGPHDYRAARAQHATSWRARRRTRAPHSGVPHTTDNRGVRTVREFEEQFVAMMIEGGMAPMTARVFAALFLSEGGSLTATELVQQLHVSPATISNAIKWLEPRGMVVREPEARRVRYFVDVDVWYHTWAASARSIAIWADTTRHGVGIFGTDTPTGDRLRTTSQFFELLGHDMGQAAEHWRQALSMQRQR</sequence>
<dbReference type="PANTHER" id="PTHR10948">
    <property type="entry name" value="TRANSPOSASE"/>
    <property type="match status" value="1"/>
</dbReference>
<dbReference type="Pfam" id="PF13936">
    <property type="entry name" value="HTH_38"/>
    <property type="match status" value="1"/>
</dbReference>